<dbReference type="SMART" id="SM00345">
    <property type="entry name" value="HTH_GNTR"/>
    <property type="match status" value="1"/>
</dbReference>
<comment type="caution">
    <text evidence="5">The sequence shown here is derived from an EMBL/GenBank/DDBJ whole genome shotgun (WGS) entry which is preliminary data.</text>
</comment>
<dbReference type="SUPFAM" id="SSF46785">
    <property type="entry name" value="Winged helix' DNA-binding domain"/>
    <property type="match status" value="1"/>
</dbReference>
<dbReference type="InterPro" id="IPR008920">
    <property type="entry name" value="TF_FadR/GntR_C"/>
</dbReference>
<dbReference type="InterPro" id="IPR011711">
    <property type="entry name" value="GntR_C"/>
</dbReference>
<dbReference type="SUPFAM" id="SSF48008">
    <property type="entry name" value="GntR ligand-binding domain-like"/>
    <property type="match status" value="1"/>
</dbReference>
<dbReference type="PANTHER" id="PTHR43537">
    <property type="entry name" value="TRANSCRIPTIONAL REGULATOR, GNTR FAMILY"/>
    <property type="match status" value="1"/>
</dbReference>
<dbReference type="Proteomes" id="UP000640583">
    <property type="component" value="Unassembled WGS sequence"/>
</dbReference>
<dbReference type="PROSITE" id="PS50949">
    <property type="entry name" value="HTH_GNTR"/>
    <property type="match status" value="1"/>
</dbReference>
<dbReference type="GO" id="GO:0003677">
    <property type="term" value="F:DNA binding"/>
    <property type="evidence" value="ECO:0007669"/>
    <property type="project" value="UniProtKB-KW"/>
</dbReference>
<dbReference type="GO" id="GO:0003700">
    <property type="term" value="F:DNA-binding transcription factor activity"/>
    <property type="evidence" value="ECO:0007669"/>
    <property type="project" value="InterPro"/>
</dbReference>
<dbReference type="RefSeq" id="WP_228850173.1">
    <property type="nucleotide sequence ID" value="NZ_JADCKQ010000021.1"/>
</dbReference>
<feature type="domain" description="HTH gntR-type" evidence="4">
    <location>
        <begin position="6"/>
        <end position="73"/>
    </location>
</feature>
<organism evidence="5 6">
    <name type="scientific">Halocynthiibacter styelae</name>
    <dbReference type="NCBI Taxonomy" id="2761955"/>
    <lineage>
        <taxon>Bacteria</taxon>
        <taxon>Pseudomonadati</taxon>
        <taxon>Pseudomonadota</taxon>
        <taxon>Alphaproteobacteria</taxon>
        <taxon>Rhodobacterales</taxon>
        <taxon>Paracoccaceae</taxon>
        <taxon>Halocynthiibacter</taxon>
    </lineage>
</organism>
<dbReference type="PANTHER" id="PTHR43537:SF39">
    <property type="entry name" value="HTH-TYPE TRANSCRIPTIONAL REGULATOR MCBR"/>
    <property type="match status" value="1"/>
</dbReference>
<keyword evidence="1" id="KW-0805">Transcription regulation</keyword>
<dbReference type="AlphaFoldDB" id="A0A8J7LX88"/>
<dbReference type="Pfam" id="PF07729">
    <property type="entry name" value="FCD"/>
    <property type="match status" value="1"/>
</dbReference>
<keyword evidence="6" id="KW-1185">Reference proteome</keyword>
<accession>A0A8J7LX88</accession>
<evidence type="ECO:0000313" key="6">
    <source>
        <dbReference type="Proteomes" id="UP000640583"/>
    </source>
</evidence>
<dbReference type="InterPro" id="IPR036390">
    <property type="entry name" value="WH_DNA-bd_sf"/>
</dbReference>
<dbReference type="Gene3D" id="1.10.10.10">
    <property type="entry name" value="Winged helix-like DNA-binding domain superfamily/Winged helix DNA-binding domain"/>
    <property type="match status" value="1"/>
</dbReference>
<name>A0A8J7LX88_9RHOB</name>
<proteinExistence type="predicted"/>
<dbReference type="InterPro" id="IPR000524">
    <property type="entry name" value="Tscrpt_reg_HTH_GntR"/>
</dbReference>
<keyword evidence="2" id="KW-0238">DNA-binding</keyword>
<evidence type="ECO:0000313" key="5">
    <source>
        <dbReference type="EMBL" id="MBI1495472.1"/>
    </source>
</evidence>
<sequence length="229" mass="25525">MEHRKVPEHEAIYLRIREMILFGVLVPGQPVTIQGLVEVLDAGTTPVREAIRRLTAEGALEAKGNRRITVPELSLTQVEELYFARLSIEPKLVQIAVPRANEELTKHLREIDNHLNAAISEGDIEGYLKYNYRFHFALYEAAGAGILLALAQSLWLRAGPSLRGVLGRYANTIQPDQHDITIRALENHDAATACRAIEDDIRQGMDQVRQVLIFGDSATQNTVKSVLAD</sequence>
<evidence type="ECO:0000256" key="3">
    <source>
        <dbReference type="ARBA" id="ARBA00023163"/>
    </source>
</evidence>
<dbReference type="SMART" id="SM00895">
    <property type="entry name" value="FCD"/>
    <property type="match status" value="1"/>
</dbReference>
<dbReference type="Gene3D" id="1.20.120.530">
    <property type="entry name" value="GntR ligand-binding domain-like"/>
    <property type="match status" value="1"/>
</dbReference>
<gene>
    <name evidence="5" type="ORF">H1D41_17690</name>
</gene>
<protein>
    <submittedName>
        <fullName evidence="5">GntR family transcriptional regulator</fullName>
    </submittedName>
</protein>
<evidence type="ECO:0000256" key="2">
    <source>
        <dbReference type="ARBA" id="ARBA00023125"/>
    </source>
</evidence>
<dbReference type="EMBL" id="JADCKQ010000021">
    <property type="protein sequence ID" value="MBI1495472.1"/>
    <property type="molecule type" value="Genomic_DNA"/>
</dbReference>
<keyword evidence="3" id="KW-0804">Transcription</keyword>
<dbReference type="InterPro" id="IPR036388">
    <property type="entry name" value="WH-like_DNA-bd_sf"/>
</dbReference>
<evidence type="ECO:0000256" key="1">
    <source>
        <dbReference type="ARBA" id="ARBA00023015"/>
    </source>
</evidence>
<reference evidence="5" key="1">
    <citation type="submission" date="2020-10" db="EMBL/GenBank/DDBJ databases">
        <title>Paenihalocynthiibacter styelae gen. nov., sp. nov., isolated from stalked sea squirt Styela clava.</title>
        <authorList>
            <person name="Kim Y.-O."/>
            <person name="Yoon J.-H."/>
        </authorList>
    </citation>
    <scope>NUCLEOTIDE SEQUENCE</scope>
    <source>
        <strain evidence="5">MYP1-1</strain>
    </source>
</reference>
<evidence type="ECO:0000259" key="4">
    <source>
        <dbReference type="PROSITE" id="PS50949"/>
    </source>
</evidence>
<dbReference type="Pfam" id="PF00392">
    <property type="entry name" value="GntR"/>
    <property type="match status" value="1"/>
</dbReference>